<feature type="region of interest" description="Disordered" evidence="4">
    <location>
        <begin position="1"/>
        <end position="20"/>
    </location>
</feature>
<sequence>MTAPAASPATGQRQGAPGPERAVPLLEVHGIAKSYGSHNTVRQVLGGIHFDVHDREFVTVVGPSGAGKTTLLRCLAGLLAPDSGEVRLAGAPVHAPPEGLALVFQDYSRSLLPWMSVLDNIQLPLRRRGTGAAERLAAAGEALSAVGLADAGRLYPWQMSGGMQQRAAIARALACTPRVLVMDEPFASVDAQTRADLEDLTLRLQRQRGMTVVLVTHDMDEAVYLADRVVVLSGAPTTVSEIVSVDLGTEREQIATKLLPAFAELRAHVLGLVRRPAPAQ</sequence>
<dbReference type="InterPro" id="IPR003439">
    <property type="entry name" value="ABC_transporter-like_ATP-bd"/>
</dbReference>
<dbReference type="Gene3D" id="3.40.50.300">
    <property type="entry name" value="P-loop containing nucleotide triphosphate hydrolases"/>
    <property type="match status" value="1"/>
</dbReference>
<dbReference type="EMBL" id="CP108313">
    <property type="protein sequence ID" value="WTW72945.1"/>
    <property type="molecule type" value="Genomic_DNA"/>
</dbReference>
<evidence type="ECO:0000313" key="6">
    <source>
        <dbReference type="EMBL" id="WTW72945.1"/>
    </source>
</evidence>
<dbReference type="SUPFAM" id="SSF52540">
    <property type="entry name" value="P-loop containing nucleoside triphosphate hydrolases"/>
    <property type="match status" value="1"/>
</dbReference>
<feature type="domain" description="ABC transporter" evidence="5">
    <location>
        <begin position="26"/>
        <end position="259"/>
    </location>
</feature>
<dbReference type="Pfam" id="PF00005">
    <property type="entry name" value="ABC_tran"/>
    <property type="match status" value="1"/>
</dbReference>
<evidence type="ECO:0000256" key="1">
    <source>
        <dbReference type="ARBA" id="ARBA00022448"/>
    </source>
</evidence>
<evidence type="ECO:0000256" key="3">
    <source>
        <dbReference type="ARBA" id="ARBA00022840"/>
    </source>
</evidence>
<dbReference type="PANTHER" id="PTHR42788">
    <property type="entry name" value="TAURINE IMPORT ATP-BINDING PROTEIN-RELATED"/>
    <property type="match status" value="1"/>
</dbReference>
<protein>
    <submittedName>
        <fullName evidence="6">ABC transporter ATP-binding protein</fullName>
    </submittedName>
</protein>
<dbReference type="SMART" id="SM00382">
    <property type="entry name" value="AAA"/>
    <property type="match status" value="1"/>
</dbReference>
<keyword evidence="3 6" id="KW-0067">ATP-binding</keyword>
<accession>A0AAU2VZ02</accession>
<proteinExistence type="predicted"/>
<dbReference type="InterPro" id="IPR017871">
    <property type="entry name" value="ABC_transporter-like_CS"/>
</dbReference>
<dbReference type="GO" id="GO:0016887">
    <property type="term" value="F:ATP hydrolysis activity"/>
    <property type="evidence" value="ECO:0007669"/>
    <property type="project" value="InterPro"/>
</dbReference>
<dbReference type="PROSITE" id="PS50893">
    <property type="entry name" value="ABC_TRANSPORTER_2"/>
    <property type="match status" value="1"/>
</dbReference>
<evidence type="ECO:0000259" key="5">
    <source>
        <dbReference type="PROSITE" id="PS50893"/>
    </source>
</evidence>
<evidence type="ECO:0000256" key="4">
    <source>
        <dbReference type="SAM" id="MobiDB-lite"/>
    </source>
</evidence>
<reference evidence="6" key="1">
    <citation type="submission" date="2022-10" db="EMBL/GenBank/DDBJ databases">
        <title>The complete genomes of actinobacterial strains from the NBC collection.</title>
        <authorList>
            <person name="Joergensen T.S."/>
            <person name="Alvarez Arevalo M."/>
            <person name="Sterndorff E.B."/>
            <person name="Faurdal D."/>
            <person name="Vuksanovic O."/>
            <person name="Mourched A.-S."/>
            <person name="Charusanti P."/>
            <person name="Shaw S."/>
            <person name="Blin K."/>
            <person name="Weber T."/>
        </authorList>
    </citation>
    <scope>NUCLEOTIDE SEQUENCE</scope>
    <source>
        <strain evidence="6">NBC_00008</strain>
    </source>
</reference>
<dbReference type="CDD" id="cd03293">
    <property type="entry name" value="ABC_NrtD_SsuB_transporters"/>
    <property type="match status" value="1"/>
</dbReference>
<dbReference type="InterPro" id="IPR027417">
    <property type="entry name" value="P-loop_NTPase"/>
</dbReference>
<evidence type="ECO:0000256" key="2">
    <source>
        <dbReference type="ARBA" id="ARBA00022741"/>
    </source>
</evidence>
<keyword evidence="1" id="KW-0813">Transport</keyword>
<dbReference type="PROSITE" id="PS00211">
    <property type="entry name" value="ABC_TRANSPORTER_1"/>
    <property type="match status" value="1"/>
</dbReference>
<keyword evidence="2" id="KW-0547">Nucleotide-binding</keyword>
<dbReference type="GO" id="GO:0005524">
    <property type="term" value="F:ATP binding"/>
    <property type="evidence" value="ECO:0007669"/>
    <property type="project" value="UniProtKB-KW"/>
</dbReference>
<gene>
    <name evidence="6" type="ORF">OG398_34205</name>
</gene>
<dbReference type="InterPro" id="IPR050166">
    <property type="entry name" value="ABC_transporter_ATP-bind"/>
</dbReference>
<name>A0AAU2VZ02_9ACTN</name>
<dbReference type="AlphaFoldDB" id="A0AAU2VZ02"/>
<dbReference type="InterPro" id="IPR003593">
    <property type="entry name" value="AAA+_ATPase"/>
</dbReference>
<organism evidence="6">
    <name type="scientific">Streptomyces sp. NBC_00008</name>
    <dbReference type="NCBI Taxonomy" id="2903610"/>
    <lineage>
        <taxon>Bacteria</taxon>
        <taxon>Bacillati</taxon>
        <taxon>Actinomycetota</taxon>
        <taxon>Actinomycetes</taxon>
        <taxon>Kitasatosporales</taxon>
        <taxon>Streptomycetaceae</taxon>
        <taxon>Streptomyces</taxon>
    </lineage>
</organism>
<dbReference type="PANTHER" id="PTHR42788:SF13">
    <property type="entry name" value="ALIPHATIC SULFONATES IMPORT ATP-BINDING PROTEIN SSUB"/>
    <property type="match status" value="1"/>
</dbReference>